<reference evidence="19" key="2">
    <citation type="submission" date="2021-02" db="EMBL/GenBank/DDBJ databases">
        <authorList>
            <person name="Han P."/>
        </authorList>
    </citation>
    <scope>NUCLEOTIDE SEQUENCE</scope>
    <source>
        <strain evidence="19">Nitrosomonas nitrosa 18-3D</strain>
    </source>
</reference>
<evidence type="ECO:0000256" key="1">
    <source>
        <dbReference type="ARBA" id="ARBA00004050"/>
    </source>
</evidence>
<dbReference type="GO" id="GO:0006099">
    <property type="term" value="P:tricarboxylic acid cycle"/>
    <property type="evidence" value="ECO:0007669"/>
    <property type="project" value="UniProtKB-UniPathway"/>
</dbReference>
<keyword evidence="14 17" id="KW-0408">Iron</keyword>
<evidence type="ECO:0000256" key="15">
    <source>
        <dbReference type="ARBA" id="ARBA00023136"/>
    </source>
</evidence>
<evidence type="ECO:0000256" key="9">
    <source>
        <dbReference type="ARBA" id="ARBA00022617"/>
    </source>
</evidence>
<evidence type="ECO:0000256" key="17">
    <source>
        <dbReference type="PIRSR" id="PIRSR000169-2"/>
    </source>
</evidence>
<keyword evidence="7" id="KW-0997">Cell inner membrane</keyword>
<dbReference type="OrthoDB" id="5612767at2"/>
<comment type="cofactor">
    <cofactor evidence="17">
        <name>heme</name>
        <dbReference type="ChEBI" id="CHEBI:30413"/>
    </cofactor>
    <text evidence="17">The heme is bound between the two transmembrane subunits.</text>
</comment>
<feature type="transmembrane region" description="Helical" evidence="18">
    <location>
        <begin position="96"/>
        <end position="116"/>
    </location>
</feature>
<proteinExistence type="predicted"/>
<evidence type="ECO:0000256" key="16">
    <source>
        <dbReference type="PIRSR" id="PIRSR000169-1"/>
    </source>
</evidence>
<reference evidence="20 21" key="1">
    <citation type="submission" date="2016-10" db="EMBL/GenBank/DDBJ databases">
        <authorList>
            <person name="de Groot N.N."/>
        </authorList>
    </citation>
    <scope>NUCLEOTIDE SEQUENCE [LARGE SCALE GENOMIC DNA]</scope>
    <source>
        <strain evidence="20 21">Nm146</strain>
    </source>
</reference>
<keyword evidence="12" id="KW-0249">Electron transport</keyword>
<evidence type="ECO:0000256" key="10">
    <source>
        <dbReference type="ARBA" id="ARBA00022692"/>
    </source>
</evidence>
<dbReference type="NCBIfam" id="TIGR02968">
    <property type="entry name" value="succ_dehyd_anc"/>
    <property type="match status" value="1"/>
</dbReference>
<organism evidence="20 21">
    <name type="scientific">Nitrosomonas nitrosa</name>
    <dbReference type="NCBI Taxonomy" id="52442"/>
    <lineage>
        <taxon>Bacteria</taxon>
        <taxon>Pseudomonadati</taxon>
        <taxon>Pseudomonadota</taxon>
        <taxon>Betaproteobacteria</taxon>
        <taxon>Nitrosomonadales</taxon>
        <taxon>Nitrosomonadaceae</taxon>
        <taxon>Nitrosomonas</taxon>
    </lineage>
</organism>
<dbReference type="Proteomes" id="UP000601736">
    <property type="component" value="Unassembled WGS sequence"/>
</dbReference>
<feature type="binding site" evidence="16">
    <location>
        <position position="86"/>
    </location>
    <ligand>
        <name>a ubiquinone</name>
        <dbReference type="ChEBI" id="CHEBI:16389"/>
    </ligand>
</feature>
<dbReference type="PIRSF" id="PIRSF000169">
    <property type="entry name" value="SDH_D"/>
    <property type="match status" value="1"/>
</dbReference>
<feature type="binding site" description="axial binding residue" evidence="17">
    <location>
        <position position="74"/>
    </location>
    <ligand>
        <name>heme</name>
        <dbReference type="ChEBI" id="CHEBI:30413"/>
        <note>ligand shared with second transmembrane subunit</note>
    </ligand>
    <ligandPart>
        <name>Fe</name>
        <dbReference type="ChEBI" id="CHEBI:18248"/>
    </ligandPart>
</feature>
<evidence type="ECO:0000313" key="20">
    <source>
        <dbReference type="EMBL" id="SFM63426.1"/>
    </source>
</evidence>
<dbReference type="Pfam" id="PF01127">
    <property type="entry name" value="Sdh_cyt"/>
    <property type="match status" value="1"/>
</dbReference>
<keyword evidence="13 18" id="KW-1133">Transmembrane helix</keyword>
<evidence type="ECO:0000256" key="7">
    <source>
        <dbReference type="ARBA" id="ARBA00022519"/>
    </source>
</evidence>
<keyword evidence="9 17" id="KW-0349">Heme</keyword>
<dbReference type="SUPFAM" id="SSF81343">
    <property type="entry name" value="Fumarate reductase respiratory complex transmembrane subunits"/>
    <property type="match status" value="1"/>
</dbReference>
<comment type="pathway">
    <text evidence="3">Carbohydrate metabolism; tricarboxylic acid cycle.</text>
</comment>
<feature type="transmembrane region" description="Helical" evidence="18">
    <location>
        <begin position="20"/>
        <end position="42"/>
    </location>
</feature>
<dbReference type="UniPathway" id="UPA00223"/>
<dbReference type="PANTHER" id="PTHR38689">
    <property type="entry name" value="SUCCINATE DEHYDROGENASE HYDROPHOBIC MEMBRANE ANCHOR SUBUNIT"/>
    <property type="match status" value="1"/>
</dbReference>
<dbReference type="InterPro" id="IPR014312">
    <property type="entry name" value="Succ_DH_anchor"/>
</dbReference>
<dbReference type="InterPro" id="IPR034804">
    <property type="entry name" value="SQR/QFR_C/D"/>
</dbReference>
<dbReference type="CDD" id="cd03494">
    <property type="entry name" value="SQR_TypeC_SdhD"/>
    <property type="match status" value="1"/>
</dbReference>
<name>A0A1I4SG18_9PROT</name>
<dbReference type="STRING" id="52442.SAMN05421880_12427"/>
<comment type="function">
    <text evidence="1">Membrane-anchoring subunit of succinate dehydrogenase (SDH).</text>
</comment>
<evidence type="ECO:0000256" key="8">
    <source>
        <dbReference type="ARBA" id="ARBA00022532"/>
    </source>
</evidence>
<sequence length="122" mass="14245">MVKPINRVVTGAHYGLRDWLIQRVTAIIMSVYVLLLVIFVNFMQIDDYAGLKSFFSHQWVRVVTFLFFISLCWHAWVGVRNVLMDYVHVISLRLTLHIAVIISLFGYLIWFAEILWGQGGTR</sequence>
<evidence type="ECO:0000313" key="21">
    <source>
        <dbReference type="Proteomes" id="UP000199561"/>
    </source>
</evidence>
<dbReference type="Gene3D" id="1.20.1300.10">
    <property type="entry name" value="Fumarate reductase/succinate dehydrogenase, transmembrane subunit"/>
    <property type="match status" value="1"/>
</dbReference>
<keyword evidence="8" id="KW-0816">Tricarboxylic acid cycle</keyword>
<dbReference type="EMBL" id="CAJNAP010000055">
    <property type="protein sequence ID" value="CAE6518575.1"/>
    <property type="molecule type" value="Genomic_DNA"/>
</dbReference>
<feature type="transmembrane region" description="Helical" evidence="18">
    <location>
        <begin position="54"/>
        <end position="76"/>
    </location>
</feature>
<dbReference type="EMBL" id="FOUF01000024">
    <property type="protein sequence ID" value="SFM63426.1"/>
    <property type="molecule type" value="Genomic_DNA"/>
</dbReference>
<keyword evidence="11 17" id="KW-0479">Metal-binding</keyword>
<keyword evidence="10 18" id="KW-0812">Transmembrane</keyword>
<evidence type="ECO:0000256" key="13">
    <source>
        <dbReference type="ARBA" id="ARBA00022989"/>
    </source>
</evidence>
<evidence type="ECO:0000256" key="11">
    <source>
        <dbReference type="ARBA" id="ARBA00022723"/>
    </source>
</evidence>
<evidence type="ECO:0000256" key="14">
    <source>
        <dbReference type="ARBA" id="ARBA00023004"/>
    </source>
</evidence>
<evidence type="ECO:0000256" key="2">
    <source>
        <dbReference type="ARBA" id="ARBA00004429"/>
    </source>
</evidence>
<dbReference type="InterPro" id="IPR000701">
    <property type="entry name" value="SuccDH_FuR_B_TM-su"/>
</dbReference>
<dbReference type="GO" id="GO:0009055">
    <property type="term" value="F:electron transfer activity"/>
    <property type="evidence" value="ECO:0007669"/>
    <property type="project" value="TreeGrafter"/>
</dbReference>
<keyword evidence="21" id="KW-1185">Reference proteome</keyword>
<comment type="subcellular location">
    <subcellularLocation>
        <location evidence="2">Cell inner membrane</location>
        <topology evidence="2">Multi-pass membrane protein</topology>
    </subcellularLocation>
</comment>
<dbReference type="AlphaFoldDB" id="A0A1I4SG18"/>
<keyword evidence="15 18" id="KW-0472">Membrane</keyword>
<dbReference type="GO" id="GO:0005886">
    <property type="term" value="C:plasma membrane"/>
    <property type="evidence" value="ECO:0007669"/>
    <property type="project" value="UniProtKB-SubCell"/>
</dbReference>
<evidence type="ECO:0000256" key="3">
    <source>
        <dbReference type="ARBA" id="ARBA00005163"/>
    </source>
</evidence>
<evidence type="ECO:0000256" key="4">
    <source>
        <dbReference type="ARBA" id="ARBA00019425"/>
    </source>
</evidence>
<evidence type="ECO:0000256" key="5">
    <source>
        <dbReference type="ARBA" id="ARBA00022448"/>
    </source>
</evidence>
<dbReference type="GO" id="GO:0020037">
    <property type="term" value="F:heme binding"/>
    <property type="evidence" value="ECO:0007669"/>
    <property type="project" value="InterPro"/>
</dbReference>
<evidence type="ECO:0000313" key="19">
    <source>
        <dbReference type="EMBL" id="CAE6518575.1"/>
    </source>
</evidence>
<dbReference type="PANTHER" id="PTHR38689:SF1">
    <property type="entry name" value="SUCCINATE DEHYDROGENASE HYDROPHOBIC MEMBRANE ANCHOR SUBUNIT"/>
    <property type="match status" value="1"/>
</dbReference>
<keyword evidence="6" id="KW-1003">Cell membrane</keyword>
<evidence type="ECO:0000256" key="18">
    <source>
        <dbReference type="SAM" id="Phobius"/>
    </source>
</evidence>
<dbReference type="GO" id="GO:0017004">
    <property type="term" value="P:cytochrome complex assembly"/>
    <property type="evidence" value="ECO:0007669"/>
    <property type="project" value="TreeGrafter"/>
</dbReference>
<protein>
    <recommendedName>
        <fullName evidence="4">Succinate dehydrogenase hydrophobic membrane anchor subunit</fullName>
    </recommendedName>
</protein>
<evidence type="ECO:0000256" key="6">
    <source>
        <dbReference type="ARBA" id="ARBA00022475"/>
    </source>
</evidence>
<dbReference type="Proteomes" id="UP000199561">
    <property type="component" value="Unassembled WGS sequence"/>
</dbReference>
<accession>A0A1I4SG18</accession>
<evidence type="ECO:0000256" key="12">
    <source>
        <dbReference type="ARBA" id="ARBA00022982"/>
    </source>
</evidence>
<keyword evidence="5" id="KW-0813">Transport</keyword>
<dbReference type="RefSeq" id="WP_090670771.1">
    <property type="nucleotide sequence ID" value="NZ_CAJNAP010000055.1"/>
</dbReference>
<dbReference type="GO" id="GO:0046872">
    <property type="term" value="F:metal ion binding"/>
    <property type="evidence" value="ECO:0007669"/>
    <property type="project" value="UniProtKB-KW"/>
</dbReference>
<gene>
    <name evidence="19" type="ORF">NMYAN_90029</name>
    <name evidence="20" type="ORF">SAMN05421880_12427</name>
</gene>